<evidence type="ECO:0000259" key="1">
    <source>
        <dbReference type="Pfam" id="PF04230"/>
    </source>
</evidence>
<reference evidence="3" key="1">
    <citation type="submission" date="2016-10" db="EMBL/GenBank/DDBJ databases">
        <authorList>
            <person name="Varghese N."/>
            <person name="Submissions S."/>
        </authorList>
    </citation>
    <scope>NUCLEOTIDE SEQUENCE [LARGE SCALE GENOMIC DNA]</scope>
    <source>
        <strain evidence="3">DSM 21424</strain>
    </source>
</reference>
<dbReference type="OrthoDB" id="1123495at2"/>
<evidence type="ECO:0000313" key="3">
    <source>
        <dbReference type="Proteomes" id="UP000198922"/>
    </source>
</evidence>
<proteinExistence type="predicted"/>
<dbReference type="AlphaFoldDB" id="A0A1G6ZDE0"/>
<dbReference type="PANTHER" id="PTHR36836:SF1">
    <property type="entry name" value="COLANIC ACID BIOSYNTHESIS PROTEIN WCAK"/>
    <property type="match status" value="1"/>
</dbReference>
<keyword evidence="2" id="KW-0808">Transferase</keyword>
<dbReference type="PANTHER" id="PTHR36836">
    <property type="entry name" value="COLANIC ACID BIOSYNTHESIS PROTEIN WCAK"/>
    <property type="match status" value="1"/>
</dbReference>
<name>A0A1G6ZDE0_9RHOB</name>
<protein>
    <submittedName>
        <fullName evidence="2">Polysaccharide pyruvyl transferase</fullName>
    </submittedName>
</protein>
<dbReference type="STRING" id="521013.SAMN04488567_0483"/>
<keyword evidence="3" id="KW-1185">Reference proteome</keyword>
<dbReference type="Proteomes" id="UP000198922">
    <property type="component" value="Unassembled WGS sequence"/>
</dbReference>
<dbReference type="RefSeq" id="WP_090109041.1">
    <property type="nucleotide sequence ID" value="NZ_FNAT01000001.1"/>
</dbReference>
<dbReference type="EMBL" id="FNAT01000001">
    <property type="protein sequence ID" value="SDE00313.1"/>
    <property type="molecule type" value="Genomic_DNA"/>
</dbReference>
<dbReference type="InterPro" id="IPR007345">
    <property type="entry name" value="Polysacch_pyruvyl_Trfase"/>
</dbReference>
<feature type="domain" description="Polysaccharide pyruvyl transferase" evidence="1">
    <location>
        <begin position="29"/>
        <end position="261"/>
    </location>
</feature>
<accession>A0A1G6ZDE0</accession>
<organism evidence="2 3">
    <name type="scientific">Limimaricola pyoseonensis</name>
    <dbReference type="NCBI Taxonomy" id="521013"/>
    <lineage>
        <taxon>Bacteria</taxon>
        <taxon>Pseudomonadati</taxon>
        <taxon>Pseudomonadota</taxon>
        <taxon>Alphaproteobacteria</taxon>
        <taxon>Rhodobacterales</taxon>
        <taxon>Paracoccaceae</taxon>
        <taxon>Limimaricola</taxon>
    </lineage>
</organism>
<evidence type="ECO:0000313" key="2">
    <source>
        <dbReference type="EMBL" id="SDE00313.1"/>
    </source>
</evidence>
<sequence>MTRTAVILNDTSTRYHHGCARVMRLLVDGLERHGLDVTARSPARNDWTRDEAFLREMKRASLIVVNGEGTLHHGRAAGAALLKVADHPARGQTPLALVNALWEHNPDEWGARLRRFDLIAARDSASAEAMRLASGRDVRWLPDLSLSAPAEVSPTRRNGVIVGDSVKPAPRRVLGAAAARLPQARLVPTKTLRSKIWSAAPARAALASAWYGRLRLPPLEMPRDEAAYLERIAAARLHLTGRFHAVCLSMLTETPFLALASNASKIERLLSDSGLGLDRLIALDEADDLPARRDFEPRETAAIRAFLETAQTRAEALFSDLAALAKARR</sequence>
<dbReference type="GO" id="GO:0016740">
    <property type="term" value="F:transferase activity"/>
    <property type="evidence" value="ECO:0007669"/>
    <property type="project" value="UniProtKB-KW"/>
</dbReference>
<gene>
    <name evidence="2" type="ORF">SAMN04488567_0483</name>
</gene>
<dbReference type="Pfam" id="PF04230">
    <property type="entry name" value="PS_pyruv_trans"/>
    <property type="match status" value="1"/>
</dbReference>